<sequence length="333" mass="35863">MWLLHALPAWSLGFALAAASPTPITSRQSGGAPWLAIDSDFPDPSFLQAPDGSWYAFGTNGNNRRVQVAVSSDFHSWTLTDVEALPTLAPWETAIDHWAPDVIRRDDGRYVMYYSGEARSQVRHHCVGVAISVSTSPLGPYIPNDEPLSCRLDRGGSIDPAGFRDTDGSRYVLFKLDGNSIGNGGDCNNGNPPILDTPIMLQPVEEDGFTLRGDAIEILHRSTEDGDGPLVEAPSMVLVDGVYYLFYSTHCFTDVLYDVRFATATSVTGPFEKGNESIVRTGDFGLTSPGGATVWVDGDGGGERILFHGFCREGVRCTYAAELGIGSGTVSFV</sequence>
<dbReference type="InterPro" id="IPR023296">
    <property type="entry name" value="Glyco_hydro_beta-prop_sf"/>
</dbReference>
<dbReference type="Gene3D" id="2.115.10.20">
    <property type="entry name" value="Glycosyl hydrolase domain, family 43"/>
    <property type="match status" value="1"/>
</dbReference>
<evidence type="ECO:0000313" key="8">
    <source>
        <dbReference type="Proteomes" id="UP001610334"/>
    </source>
</evidence>
<keyword evidence="2 6" id="KW-0732">Signal</keyword>
<evidence type="ECO:0000256" key="4">
    <source>
        <dbReference type="ARBA" id="ARBA00023295"/>
    </source>
</evidence>
<dbReference type="CDD" id="cd08999">
    <property type="entry name" value="GH43_ABN-like"/>
    <property type="match status" value="1"/>
</dbReference>
<evidence type="ECO:0000313" key="7">
    <source>
        <dbReference type="EMBL" id="KAL2817311.1"/>
    </source>
</evidence>
<evidence type="ECO:0000256" key="6">
    <source>
        <dbReference type="SAM" id="SignalP"/>
    </source>
</evidence>
<dbReference type="SUPFAM" id="SSF75005">
    <property type="entry name" value="Arabinanase/levansucrase/invertase"/>
    <property type="match status" value="1"/>
</dbReference>
<evidence type="ECO:0000256" key="5">
    <source>
        <dbReference type="RuleBase" id="RU361187"/>
    </source>
</evidence>
<comment type="caution">
    <text evidence="7">The sequence shown here is derived from an EMBL/GenBank/DDBJ whole genome shotgun (WGS) entry which is preliminary data.</text>
</comment>
<evidence type="ECO:0000256" key="2">
    <source>
        <dbReference type="ARBA" id="ARBA00022729"/>
    </source>
</evidence>
<name>A0ABR4HPB3_9EURO</name>
<evidence type="ECO:0000256" key="1">
    <source>
        <dbReference type="ARBA" id="ARBA00009865"/>
    </source>
</evidence>
<organism evidence="7 8">
    <name type="scientific">Aspergillus granulosus</name>
    <dbReference type="NCBI Taxonomy" id="176169"/>
    <lineage>
        <taxon>Eukaryota</taxon>
        <taxon>Fungi</taxon>
        <taxon>Dikarya</taxon>
        <taxon>Ascomycota</taxon>
        <taxon>Pezizomycotina</taxon>
        <taxon>Eurotiomycetes</taxon>
        <taxon>Eurotiomycetidae</taxon>
        <taxon>Eurotiales</taxon>
        <taxon>Aspergillaceae</taxon>
        <taxon>Aspergillus</taxon>
        <taxon>Aspergillus subgen. Nidulantes</taxon>
    </lineage>
</organism>
<keyword evidence="3 5" id="KW-0378">Hydrolase</keyword>
<evidence type="ECO:0000256" key="3">
    <source>
        <dbReference type="ARBA" id="ARBA00022801"/>
    </source>
</evidence>
<gene>
    <name evidence="7" type="ORF">BJX63DRAFT_419591</name>
</gene>
<dbReference type="PANTHER" id="PTHR42812:SF5">
    <property type="entry name" value="ENDO-ARABINASE"/>
    <property type="match status" value="1"/>
</dbReference>
<proteinExistence type="inferred from homology"/>
<comment type="similarity">
    <text evidence="1 5">Belongs to the glycosyl hydrolase 43 family.</text>
</comment>
<dbReference type="Pfam" id="PF04616">
    <property type="entry name" value="Glyco_hydro_43"/>
    <property type="match status" value="1"/>
</dbReference>
<protein>
    <submittedName>
        <fullName evidence="7">Glycoside hydrolase family 43 protein</fullName>
    </submittedName>
</protein>
<dbReference type="EMBL" id="JBFXLT010000018">
    <property type="protein sequence ID" value="KAL2817311.1"/>
    <property type="molecule type" value="Genomic_DNA"/>
</dbReference>
<keyword evidence="4 5" id="KW-0326">Glycosidase</keyword>
<dbReference type="Proteomes" id="UP001610334">
    <property type="component" value="Unassembled WGS sequence"/>
</dbReference>
<dbReference type="GO" id="GO:0016787">
    <property type="term" value="F:hydrolase activity"/>
    <property type="evidence" value="ECO:0007669"/>
    <property type="project" value="UniProtKB-KW"/>
</dbReference>
<dbReference type="InterPro" id="IPR006710">
    <property type="entry name" value="Glyco_hydro_43"/>
</dbReference>
<reference evidence="7 8" key="1">
    <citation type="submission" date="2024-07" db="EMBL/GenBank/DDBJ databases">
        <title>Section-level genome sequencing and comparative genomics of Aspergillus sections Usti and Cavernicolus.</title>
        <authorList>
            <consortium name="Lawrence Berkeley National Laboratory"/>
            <person name="Nybo J.L."/>
            <person name="Vesth T.C."/>
            <person name="Theobald S."/>
            <person name="Frisvad J.C."/>
            <person name="Larsen T.O."/>
            <person name="Kjaerboelling I."/>
            <person name="Rothschild-Mancinelli K."/>
            <person name="Lyhne E.K."/>
            <person name="Kogle M.E."/>
            <person name="Barry K."/>
            <person name="Clum A."/>
            <person name="Na H."/>
            <person name="Ledsgaard L."/>
            <person name="Lin J."/>
            <person name="Lipzen A."/>
            <person name="Kuo A."/>
            <person name="Riley R."/>
            <person name="Mondo S."/>
            <person name="Labutti K."/>
            <person name="Haridas S."/>
            <person name="Pangalinan J."/>
            <person name="Salamov A.A."/>
            <person name="Simmons B.A."/>
            <person name="Magnuson J.K."/>
            <person name="Chen J."/>
            <person name="Drula E."/>
            <person name="Henrissat B."/>
            <person name="Wiebenga A."/>
            <person name="Lubbers R.J."/>
            <person name="Gomes A.C."/>
            <person name="Makela M.R."/>
            <person name="Stajich J."/>
            <person name="Grigoriev I.V."/>
            <person name="Mortensen U.H."/>
            <person name="De Vries R.P."/>
            <person name="Baker S.E."/>
            <person name="Andersen M.R."/>
        </authorList>
    </citation>
    <scope>NUCLEOTIDE SEQUENCE [LARGE SCALE GENOMIC DNA]</scope>
    <source>
        <strain evidence="7 8">CBS 588.65</strain>
    </source>
</reference>
<accession>A0ABR4HPB3</accession>
<feature type="chain" id="PRO_5046972587" evidence="6">
    <location>
        <begin position="20"/>
        <end position="333"/>
    </location>
</feature>
<keyword evidence="8" id="KW-1185">Reference proteome</keyword>
<dbReference type="PANTHER" id="PTHR42812">
    <property type="entry name" value="BETA-XYLOSIDASE"/>
    <property type="match status" value="1"/>
</dbReference>
<dbReference type="InterPro" id="IPR051795">
    <property type="entry name" value="Glycosyl_Hydrlase_43"/>
</dbReference>
<feature type="signal peptide" evidence="6">
    <location>
        <begin position="1"/>
        <end position="19"/>
    </location>
</feature>